<dbReference type="AlphaFoldDB" id="A0A8J4Y6S6"/>
<dbReference type="EMBL" id="JACEEZ010011597">
    <property type="protein sequence ID" value="KAG0721198.1"/>
    <property type="molecule type" value="Genomic_DNA"/>
</dbReference>
<accession>A0A8J4Y6S6</accession>
<keyword evidence="2" id="KW-1133">Transmembrane helix</keyword>
<comment type="caution">
    <text evidence="3">The sequence shown here is derived from an EMBL/GenBank/DDBJ whole genome shotgun (WGS) entry which is preliminary data.</text>
</comment>
<evidence type="ECO:0000313" key="4">
    <source>
        <dbReference type="Proteomes" id="UP000770661"/>
    </source>
</evidence>
<dbReference type="OrthoDB" id="6022136at2759"/>
<keyword evidence="2" id="KW-0812">Transmembrane</keyword>
<evidence type="ECO:0000256" key="1">
    <source>
        <dbReference type="ARBA" id="ARBA00023157"/>
    </source>
</evidence>
<keyword evidence="2" id="KW-0472">Membrane</keyword>
<dbReference type="InterPro" id="IPR002172">
    <property type="entry name" value="LDrepeatLR_classA_rpt"/>
</dbReference>
<feature type="transmembrane region" description="Helical" evidence="2">
    <location>
        <begin position="98"/>
        <end position="120"/>
    </location>
</feature>
<dbReference type="SUPFAM" id="SSF57424">
    <property type="entry name" value="LDL receptor-like module"/>
    <property type="match status" value="1"/>
</dbReference>
<gene>
    <name evidence="3" type="ORF">GWK47_046949</name>
</gene>
<proteinExistence type="predicted"/>
<protein>
    <submittedName>
        <fullName evidence="3">Uncharacterized protein</fullName>
    </submittedName>
</protein>
<dbReference type="Gene3D" id="4.10.400.10">
    <property type="entry name" value="Low-density Lipoprotein Receptor"/>
    <property type="match status" value="1"/>
</dbReference>
<reference evidence="3" key="1">
    <citation type="submission" date="2020-07" db="EMBL/GenBank/DDBJ databases">
        <title>The High-quality genome of the commercially important snow crab, Chionoecetes opilio.</title>
        <authorList>
            <person name="Jeong J.-H."/>
            <person name="Ryu S."/>
        </authorList>
    </citation>
    <scope>NUCLEOTIDE SEQUENCE</scope>
    <source>
        <strain evidence="3">MADBK_172401_WGS</strain>
        <tissue evidence="3">Digestive gland</tissue>
    </source>
</reference>
<sequence length="184" mass="20137">MGVYAMLCEASVLNSIALALEPAVVGENPLPRDTELVPHPGYYSYLLQASPGPKCEQFLCSKNNFCISKNLRCNGVLNCGVGDVSDEDNCIKDPVVNVLMLVGVGLGISSVLLIVVCIWCHRKHVKRREEGALPHHVHVCERGARFASVDSVGHSGIDVYHVCPLCIGCPPYYTEKSMEYTLEY</sequence>
<organism evidence="3 4">
    <name type="scientific">Chionoecetes opilio</name>
    <name type="common">Atlantic snow crab</name>
    <name type="synonym">Cancer opilio</name>
    <dbReference type="NCBI Taxonomy" id="41210"/>
    <lineage>
        <taxon>Eukaryota</taxon>
        <taxon>Metazoa</taxon>
        <taxon>Ecdysozoa</taxon>
        <taxon>Arthropoda</taxon>
        <taxon>Crustacea</taxon>
        <taxon>Multicrustacea</taxon>
        <taxon>Malacostraca</taxon>
        <taxon>Eumalacostraca</taxon>
        <taxon>Eucarida</taxon>
        <taxon>Decapoda</taxon>
        <taxon>Pleocyemata</taxon>
        <taxon>Brachyura</taxon>
        <taxon>Eubrachyura</taxon>
        <taxon>Majoidea</taxon>
        <taxon>Majidae</taxon>
        <taxon>Chionoecetes</taxon>
    </lineage>
</organism>
<dbReference type="SMART" id="SM00192">
    <property type="entry name" value="LDLa"/>
    <property type="match status" value="1"/>
</dbReference>
<evidence type="ECO:0000256" key="2">
    <source>
        <dbReference type="SAM" id="Phobius"/>
    </source>
</evidence>
<name>A0A8J4Y6S6_CHIOP</name>
<evidence type="ECO:0000313" key="3">
    <source>
        <dbReference type="EMBL" id="KAG0721198.1"/>
    </source>
</evidence>
<keyword evidence="4" id="KW-1185">Reference proteome</keyword>
<dbReference type="CDD" id="cd00112">
    <property type="entry name" value="LDLa"/>
    <property type="match status" value="1"/>
</dbReference>
<dbReference type="InterPro" id="IPR036055">
    <property type="entry name" value="LDL_receptor-like_sf"/>
</dbReference>
<keyword evidence="1" id="KW-1015">Disulfide bond</keyword>
<dbReference type="Proteomes" id="UP000770661">
    <property type="component" value="Unassembled WGS sequence"/>
</dbReference>